<dbReference type="Proteomes" id="UP000054485">
    <property type="component" value="Unassembled WGS sequence"/>
</dbReference>
<proteinExistence type="predicted"/>
<dbReference type="InParanoid" id="A0A0D0C1E7"/>
<reference evidence="1 2" key="1">
    <citation type="submission" date="2014-04" db="EMBL/GenBank/DDBJ databases">
        <authorList>
            <consortium name="DOE Joint Genome Institute"/>
            <person name="Kuo A."/>
            <person name="Ruytinx J."/>
            <person name="Rineau F."/>
            <person name="Colpaert J."/>
            <person name="Kohler A."/>
            <person name="Nagy L.G."/>
            <person name="Floudas D."/>
            <person name="Copeland A."/>
            <person name="Barry K.W."/>
            <person name="Cichocki N."/>
            <person name="Veneault-Fourrey C."/>
            <person name="LaButti K."/>
            <person name="Lindquist E.A."/>
            <person name="Lipzen A."/>
            <person name="Lundell T."/>
            <person name="Morin E."/>
            <person name="Murat C."/>
            <person name="Sun H."/>
            <person name="Tunlid A."/>
            <person name="Henrissat B."/>
            <person name="Grigoriev I.V."/>
            <person name="Hibbett D.S."/>
            <person name="Martin F."/>
            <person name="Nordberg H.P."/>
            <person name="Cantor M.N."/>
            <person name="Hua S.X."/>
        </authorList>
    </citation>
    <scope>NUCLEOTIDE SEQUENCE [LARGE SCALE GENOMIC DNA]</scope>
    <source>
        <strain evidence="1 2">UH-Slu-Lm8-n1</strain>
    </source>
</reference>
<dbReference type="EMBL" id="KN835136">
    <property type="protein sequence ID" value="KIK48733.1"/>
    <property type="molecule type" value="Genomic_DNA"/>
</dbReference>
<sequence length="141" mass="15300">MSPSDMIGPTLLPSDTVQAFLRTSSNVVTEETVQRVEVRNPDFDQPLTVSETKSSFQPLSYVDLLAIKIDPVRRLVGEVVAAILSALSSRTKILMTNNANDLSKSGVLLKQVHCGDNHCDDKGGSRPNNSIVKMYLRATAG</sequence>
<dbReference type="HOGENOM" id="CLU_1826584_0_0_1"/>
<accession>A0A0D0C1E7</accession>
<reference evidence="2" key="2">
    <citation type="submission" date="2015-01" db="EMBL/GenBank/DDBJ databases">
        <title>Evolutionary Origins and Diversification of the Mycorrhizal Mutualists.</title>
        <authorList>
            <consortium name="DOE Joint Genome Institute"/>
            <consortium name="Mycorrhizal Genomics Consortium"/>
            <person name="Kohler A."/>
            <person name="Kuo A."/>
            <person name="Nagy L.G."/>
            <person name="Floudas D."/>
            <person name="Copeland A."/>
            <person name="Barry K.W."/>
            <person name="Cichocki N."/>
            <person name="Veneault-Fourrey C."/>
            <person name="LaButti K."/>
            <person name="Lindquist E.A."/>
            <person name="Lipzen A."/>
            <person name="Lundell T."/>
            <person name="Morin E."/>
            <person name="Murat C."/>
            <person name="Riley R."/>
            <person name="Ohm R."/>
            <person name="Sun H."/>
            <person name="Tunlid A."/>
            <person name="Henrissat B."/>
            <person name="Grigoriev I.V."/>
            <person name="Hibbett D.S."/>
            <person name="Martin F."/>
        </authorList>
    </citation>
    <scope>NUCLEOTIDE SEQUENCE [LARGE SCALE GENOMIC DNA]</scope>
    <source>
        <strain evidence="2">UH-Slu-Lm8-n1</strain>
    </source>
</reference>
<organism evidence="1 2">
    <name type="scientific">Suillus luteus UH-Slu-Lm8-n1</name>
    <dbReference type="NCBI Taxonomy" id="930992"/>
    <lineage>
        <taxon>Eukaryota</taxon>
        <taxon>Fungi</taxon>
        <taxon>Dikarya</taxon>
        <taxon>Basidiomycota</taxon>
        <taxon>Agaricomycotina</taxon>
        <taxon>Agaricomycetes</taxon>
        <taxon>Agaricomycetidae</taxon>
        <taxon>Boletales</taxon>
        <taxon>Suillineae</taxon>
        <taxon>Suillaceae</taxon>
        <taxon>Suillus</taxon>
    </lineage>
</organism>
<name>A0A0D0C1E7_9AGAM</name>
<evidence type="ECO:0000313" key="1">
    <source>
        <dbReference type="EMBL" id="KIK48733.1"/>
    </source>
</evidence>
<evidence type="ECO:0000313" key="2">
    <source>
        <dbReference type="Proteomes" id="UP000054485"/>
    </source>
</evidence>
<dbReference type="AlphaFoldDB" id="A0A0D0C1E7"/>
<gene>
    <name evidence="1" type="ORF">CY34DRAFT_580993</name>
</gene>
<keyword evidence="2" id="KW-1185">Reference proteome</keyword>
<protein>
    <submittedName>
        <fullName evidence="1">Uncharacterized protein</fullName>
    </submittedName>
</protein>